<protein>
    <submittedName>
        <fullName evidence="1">Uncharacterized protein</fullName>
    </submittedName>
</protein>
<reference evidence="1 2" key="1">
    <citation type="journal article" date="2023" name="ACS Omega">
        <title>Identification of the Neoaspergillic Acid Biosynthesis Gene Cluster by Establishing an In Vitro CRISPR-Ribonucleoprotein Genetic System in Aspergillus melleus.</title>
        <authorList>
            <person name="Yuan B."/>
            <person name="Grau M.F."/>
            <person name="Murata R.M."/>
            <person name="Torok T."/>
            <person name="Venkateswaran K."/>
            <person name="Stajich J.E."/>
            <person name="Wang C.C.C."/>
        </authorList>
    </citation>
    <scope>NUCLEOTIDE SEQUENCE [LARGE SCALE GENOMIC DNA]</scope>
    <source>
        <strain evidence="1 2">IMV 1140</strain>
    </source>
</reference>
<proteinExistence type="predicted"/>
<accession>A0ACC3B6Y7</accession>
<evidence type="ECO:0000313" key="2">
    <source>
        <dbReference type="Proteomes" id="UP001177260"/>
    </source>
</evidence>
<evidence type="ECO:0000313" key="1">
    <source>
        <dbReference type="EMBL" id="KAK1146165.1"/>
    </source>
</evidence>
<sequence length="389" mass="43715">MAPRRAHTKSRNGCDQCKKRRVKCDERGPPCSNCISRELHCTYTRKAAARTVANSSSASPAPVSHAAHRHPEATSHAFTVAGTTSLPNFSRKKELELMHKYSTETYQSLSNEPADYQVWQMFLPRKALEFDFLMNGLLAVASLHTAASIDSPEALSYIDSALEYHNQASAPYRQAIDNISPINCDAVFAHAIITTVIGIALPQLTADRIKSTTMTENIFVVFELLQGVSNILQISRPWLKTTFFTSRRGFFDVPYASLDADTESSFTQLTATNDLMLNNTDPDQHRIMNDAIELLRRCYRRFAHAHDAASVISWLSTVDKEFVHALRGRQPISLLVLMHWAVLLNELDGKFWWARNSANSLGAELLRDLRLGDPRLEGAWTWPKKKLGI</sequence>
<keyword evidence="2" id="KW-1185">Reference proteome</keyword>
<dbReference type="Proteomes" id="UP001177260">
    <property type="component" value="Unassembled WGS sequence"/>
</dbReference>
<gene>
    <name evidence="1" type="ORF">N8T08_003255</name>
</gene>
<organism evidence="1 2">
    <name type="scientific">Aspergillus melleus</name>
    <dbReference type="NCBI Taxonomy" id="138277"/>
    <lineage>
        <taxon>Eukaryota</taxon>
        <taxon>Fungi</taxon>
        <taxon>Dikarya</taxon>
        <taxon>Ascomycota</taxon>
        <taxon>Pezizomycotina</taxon>
        <taxon>Eurotiomycetes</taxon>
        <taxon>Eurotiomycetidae</taxon>
        <taxon>Eurotiales</taxon>
        <taxon>Aspergillaceae</taxon>
        <taxon>Aspergillus</taxon>
        <taxon>Aspergillus subgen. Circumdati</taxon>
    </lineage>
</organism>
<comment type="caution">
    <text evidence="1">The sequence shown here is derived from an EMBL/GenBank/DDBJ whole genome shotgun (WGS) entry which is preliminary data.</text>
</comment>
<name>A0ACC3B6Y7_9EURO</name>
<dbReference type="EMBL" id="JAOPJF010000019">
    <property type="protein sequence ID" value="KAK1146165.1"/>
    <property type="molecule type" value="Genomic_DNA"/>
</dbReference>